<dbReference type="PROSITE" id="PS50234">
    <property type="entry name" value="VWFA"/>
    <property type="match status" value="1"/>
</dbReference>
<proteinExistence type="predicted"/>
<evidence type="ECO:0000259" key="2">
    <source>
        <dbReference type="PROSITE" id="PS50234"/>
    </source>
</evidence>
<dbReference type="InterPro" id="IPR036465">
    <property type="entry name" value="vWFA_dom_sf"/>
</dbReference>
<dbReference type="Pfam" id="PF13768">
    <property type="entry name" value="VWA_3"/>
    <property type="match status" value="1"/>
</dbReference>
<feature type="region of interest" description="Disordered" evidence="1">
    <location>
        <begin position="526"/>
        <end position="554"/>
    </location>
</feature>
<feature type="domain" description="VWFA" evidence="2">
    <location>
        <begin position="299"/>
        <end position="478"/>
    </location>
</feature>
<dbReference type="PANTHER" id="PTHR45737">
    <property type="entry name" value="VON WILLEBRAND FACTOR A DOMAIN-CONTAINING PROTEIN 5A"/>
    <property type="match status" value="1"/>
</dbReference>
<dbReference type="AlphaFoldDB" id="A0A6A6E789"/>
<dbReference type="SUPFAM" id="SSF53300">
    <property type="entry name" value="vWA-like"/>
    <property type="match status" value="1"/>
</dbReference>
<feature type="compositionally biased region" description="Basic and acidic residues" evidence="1">
    <location>
        <begin position="701"/>
        <end position="719"/>
    </location>
</feature>
<keyword evidence="5" id="KW-1185">Reference proteome</keyword>
<reference evidence="4" key="1">
    <citation type="journal article" date="2020" name="Stud. Mycol.">
        <title>101 Dothideomycetes genomes: a test case for predicting lifestyles and emergence of pathogens.</title>
        <authorList>
            <person name="Haridas S."/>
            <person name="Albert R."/>
            <person name="Binder M."/>
            <person name="Bloem J."/>
            <person name="Labutti K."/>
            <person name="Salamov A."/>
            <person name="Andreopoulos B."/>
            <person name="Baker S."/>
            <person name="Barry K."/>
            <person name="Bills G."/>
            <person name="Bluhm B."/>
            <person name="Cannon C."/>
            <person name="Castanera R."/>
            <person name="Culley D."/>
            <person name="Daum C."/>
            <person name="Ezra D."/>
            <person name="Gonzalez J."/>
            <person name="Henrissat B."/>
            <person name="Kuo A."/>
            <person name="Liang C."/>
            <person name="Lipzen A."/>
            <person name="Lutzoni F."/>
            <person name="Magnuson J."/>
            <person name="Mondo S."/>
            <person name="Nolan M."/>
            <person name="Ohm R."/>
            <person name="Pangilinan J."/>
            <person name="Park H.-J."/>
            <person name="Ramirez L."/>
            <person name="Alfaro M."/>
            <person name="Sun H."/>
            <person name="Tritt A."/>
            <person name="Yoshinaga Y."/>
            <person name="Zwiers L.-H."/>
            <person name="Turgeon B."/>
            <person name="Goodwin S."/>
            <person name="Spatafora J."/>
            <person name="Crous P."/>
            <person name="Grigoriev I."/>
        </authorList>
    </citation>
    <scope>NUCLEOTIDE SEQUENCE</scope>
    <source>
        <strain evidence="4">CBS 207.26</strain>
    </source>
</reference>
<dbReference type="Proteomes" id="UP000800200">
    <property type="component" value="Unassembled WGS sequence"/>
</dbReference>
<feature type="non-terminal residue" evidence="4">
    <location>
        <position position="719"/>
    </location>
</feature>
<dbReference type="PROSITE" id="PS51468">
    <property type="entry name" value="VIT"/>
    <property type="match status" value="1"/>
</dbReference>
<sequence>MFNFGPPTQLRPSSYVCGLYYTLSDATNSQLEKYYLPQIELQAHSTILSTTSRTTLRQIFSNPSDTKGIKKVRYTFPLYDSVSVVGFTCQVGDRTILGEVKEKEKAKQVFQEAVSRGETASLFEQLPEAADAFTTTIGNIPPGANVIIKITYLGELKHDAEVDGIRFTIPMIICPRYGKQPPHLSPFSRKAHGNGISIIVDTEMGEGSFVQQIRSPSHPIAVSMGTTSFAPSAKPKMTKASATLSLSSAQLDSDFVLQIIAKDTGVPKAILESHPTIPNQRALMATLVPKFSLPPEKPEVVFVCDRSGSMSGSRITLVRQALQVFLKSLPVGVKFNICSFGSNYSFLWPKSKTYSQHTLDEAVRHVETFDANFGGTEIFQPLKGTIDQRYKDIPLEVMLLTDGEIWNQIALFSYLNKEVTATKAPIRVFTLGVGNGVSHSLIEGVARAGNGFSQTVGEGEKMDSKVVRMLKGALSPHVDDYTLEVKYSDDGNMAVANEDDFEFVENVADNLKVKFDLTEKQEMTGSKKPISLFDPSVDPDKDEPQAKDESGESPYAHLPRIIIPRIIQAPQRIPSLFAFNRTTVYLLMGPESLRKTPKSVVLRATSAHGPLVLEIPVQVLETTGETIHQLAAKKAIAELEQGRGWLSEAKDDSEYPLKEKFESRFDDMVEREAVRLGMQFQVGGKWCSFVAVERNQANKSTDQKEKDEYEWLDVPSKDI</sequence>
<organism evidence="4 5">
    <name type="scientific">Zopfia rhizophila CBS 207.26</name>
    <dbReference type="NCBI Taxonomy" id="1314779"/>
    <lineage>
        <taxon>Eukaryota</taxon>
        <taxon>Fungi</taxon>
        <taxon>Dikarya</taxon>
        <taxon>Ascomycota</taxon>
        <taxon>Pezizomycotina</taxon>
        <taxon>Dothideomycetes</taxon>
        <taxon>Dothideomycetes incertae sedis</taxon>
        <taxon>Zopfiaceae</taxon>
        <taxon>Zopfia</taxon>
    </lineage>
</organism>
<protein>
    <recommendedName>
        <fullName evidence="6">VIT-domain-containing protein</fullName>
    </recommendedName>
</protein>
<dbReference type="SMART" id="SM00609">
    <property type="entry name" value="VIT"/>
    <property type="match status" value="1"/>
</dbReference>
<name>A0A6A6E789_9PEZI</name>
<gene>
    <name evidence="4" type="ORF">K469DRAFT_573602</name>
</gene>
<evidence type="ECO:0000259" key="3">
    <source>
        <dbReference type="PROSITE" id="PS51468"/>
    </source>
</evidence>
<dbReference type="EMBL" id="ML994630">
    <property type="protein sequence ID" value="KAF2186338.1"/>
    <property type="molecule type" value="Genomic_DNA"/>
</dbReference>
<evidence type="ECO:0000313" key="4">
    <source>
        <dbReference type="EMBL" id="KAF2186338.1"/>
    </source>
</evidence>
<dbReference type="Gene3D" id="3.40.50.410">
    <property type="entry name" value="von Willebrand factor, type A domain"/>
    <property type="match status" value="1"/>
</dbReference>
<evidence type="ECO:0008006" key="6">
    <source>
        <dbReference type="Google" id="ProtNLM"/>
    </source>
</evidence>
<dbReference type="InterPro" id="IPR013694">
    <property type="entry name" value="VIT"/>
</dbReference>
<dbReference type="InterPro" id="IPR002035">
    <property type="entry name" value="VWF_A"/>
</dbReference>
<dbReference type="Pfam" id="PF08487">
    <property type="entry name" value="VIT"/>
    <property type="match status" value="1"/>
</dbReference>
<dbReference type="SMART" id="SM00327">
    <property type="entry name" value="VWA"/>
    <property type="match status" value="1"/>
</dbReference>
<evidence type="ECO:0000256" key="1">
    <source>
        <dbReference type="SAM" id="MobiDB-lite"/>
    </source>
</evidence>
<dbReference type="OrthoDB" id="1729737at2759"/>
<feature type="region of interest" description="Disordered" evidence="1">
    <location>
        <begin position="697"/>
        <end position="719"/>
    </location>
</feature>
<accession>A0A6A6E789</accession>
<feature type="compositionally biased region" description="Basic and acidic residues" evidence="1">
    <location>
        <begin position="538"/>
        <end position="550"/>
    </location>
</feature>
<dbReference type="PANTHER" id="PTHR45737:SF6">
    <property type="entry name" value="VON WILLEBRAND FACTOR A DOMAIN-CONTAINING PROTEIN 5A"/>
    <property type="match status" value="1"/>
</dbReference>
<evidence type="ECO:0000313" key="5">
    <source>
        <dbReference type="Proteomes" id="UP000800200"/>
    </source>
</evidence>
<feature type="domain" description="VIT" evidence="3">
    <location>
        <begin position="22"/>
        <end position="154"/>
    </location>
</feature>